<keyword evidence="13" id="KW-0238">DNA-binding</keyword>
<feature type="compositionally biased region" description="Polar residues" evidence="17">
    <location>
        <begin position="889"/>
        <end position="900"/>
    </location>
</feature>
<dbReference type="PROSITE" id="PS50157">
    <property type="entry name" value="ZINC_FINGER_C2H2_2"/>
    <property type="match status" value="8"/>
</dbReference>
<dbReference type="GO" id="GO:0005694">
    <property type="term" value="C:chromosome"/>
    <property type="evidence" value="ECO:0007669"/>
    <property type="project" value="UniProtKB-SubCell"/>
</dbReference>
<dbReference type="InterPro" id="IPR036236">
    <property type="entry name" value="Znf_C2H2_sf"/>
</dbReference>
<feature type="region of interest" description="Disordered" evidence="17">
    <location>
        <begin position="776"/>
        <end position="800"/>
    </location>
</feature>
<keyword evidence="3" id="KW-0158">Chromosome</keyword>
<sequence>MATMSVYTEDLMDNSHIQTVLHNLNEQRIQGVLCDVTIVVEDIKFKAHKNVLAASSLYFKSAFSSQEFLFSSHVLEIPELKAEIFAKILHFIYSAKVVIKETEKVKDLVAAGKSLGITFLENLTLQSNRSSVSPYSSYCHLKVEANSAKSEKRSEDSAFLNGPRITNAFSIFETEDSSYLFSPLDLRATFKRASDVEKLQNICPIQNTVCTDTEPAHTLAEHSYAVSSSVHINEEAQSSEHHEVPFQDAGRENSAILTVPALEARGQTCSRLEKLFPPTSVAFLSSRASTPNRVTTQMELTQRPGPFLIATTDPFNMAYADGEALSPHNDKNPLNYIDTSITASATGVTKIYNCDYCPSSFSSRALLNIHLQLHNKHEKPLACRFCNKKFSHLKRLKSHEQVCKSSSSEHGQMLSSESAANGETIDASTSFQPLFCEDNSNSYAANFLSSNTDSSLEPDHDHFVKVVDGKILYVCSVCKRTYVTLSSLRRHANVHSWRRTYPCHYCNKVFALAEYRTKHEIWHTGERRYQCIFCLETFMTYYILKNHQKSFHGIDPRHTMNRKITSAGFKPSLHNFKLYRLLPMKFKRRPYKTYKQVSFENVEKSSQDNQVSISACDVQHSQTSKSTSFSFQNNLVDLTNSNSTYFRQPDCTTKSSCINIESDNSLAARVSAVGFNDNRPINSPLNHMLTYDSKTDSLITESDTSLDSCKRQTTSSTTDLCSAPSVISYGYSATSVIMHSNRVSSVIMHGNTVGSVNKNNKSEVSSNTYQLLEQRSEKSLLQTDEMHKDKAKTENPEEEERSLLYRAEMKPEDWEQPVEAGSSSDTFTDSYDATKTEIYIAKPALPGASVDSQIAPLCQITVKIGNEAVVKRRIAGSKLYYKRQKKSQCHNSTDQEVDQTTRQKKIISRSSNRLCTRSHIKRNDICEDTSDHDSTDKPWRPYYTYKSKKKSKGLRKQRKSKWKKKQHCTPSSYENTISSSMQQNIKLLPEENWIDPEINGINTKLNCNFCDKVLSTGEELEKHLKWHSVSRPYSCHLCQKLFQNPSTLKLHMRCHTGEQPYFCKTCGKRFSVLGNLHKHERIHLGIKEFICQYCNKAFTLNETLKKHERIHTGEKRYHCHFCSQRFLYLSTKKSHEERHWRKSMKGHVCSHCLKVCKTAAALRMHQKKHYLSNLDQEE</sequence>
<keyword evidence="21" id="KW-1185">Reference proteome</keyword>
<dbReference type="Pfam" id="PF00651">
    <property type="entry name" value="BTB"/>
    <property type="match status" value="1"/>
</dbReference>
<dbReference type="GO" id="GO:0003677">
    <property type="term" value="F:DNA binding"/>
    <property type="evidence" value="ECO:0007669"/>
    <property type="project" value="UniProtKB-KW"/>
</dbReference>
<accession>H3ADJ2</accession>
<feature type="domain" description="C2H2-type" evidence="19">
    <location>
        <begin position="1005"/>
        <end position="1032"/>
    </location>
</feature>
<dbReference type="Ensembl" id="ENSLACT00000007777.1">
    <property type="protein sequence ID" value="ENSLACP00000007713.1"/>
    <property type="gene ID" value="ENSLACG00000006832.1"/>
</dbReference>
<dbReference type="InParanoid" id="H3ADJ2"/>
<evidence type="ECO:0000256" key="1">
    <source>
        <dbReference type="ARBA" id="ARBA00004123"/>
    </source>
</evidence>
<feature type="domain" description="C2H2-type" evidence="19">
    <location>
        <begin position="1061"/>
        <end position="1088"/>
    </location>
</feature>
<dbReference type="PANTHER" id="PTHR24394">
    <property type="entry name" value="ZINC FINGER PROTEIN"/>
    <property type="match status" value="1"/>
</dbReference>
<keyword evidence="4" id="KW-0678">Repressor</keyword>
<evidence type="ECO:0000256" key="3">
    <source>
        <dbReference type="ARBA" id="ARBA00022454"/>
    </source>
</evidence>
<dbReference type="HOGENOM" id="CLU_007011_0_0_1"/>
<feature type="domain" description="C2H2-type" evidence="19">
    <location>
        <begin position="473"/>
        <end position="500"/>
    </location>
</feature>
<dbReference type="GO" id="GO:0005634">
    <property type="term" value="C:nucleus"/>
    <property type="evidence" value="ECO:0007669"/>
    <property type="project" value="UniProtKB-SubCell"/>
</dbReference>
<dbReference type="Proteomes" id="UP000008672">
    <property type="component" value="Unassembled WGS sequence"/>
</dbReference>
<evidence type="ECO:0000256" key="17">
    <source>
        <dbReference type="SAM" id="MobiDB-lite"/>
    </source>
</evidence>
<evidence type="ECO:0000313" key="20">
    <source>
        <dbReference type="Ensembl" id="ENSLACP00000007713.1"/>
    </source>
</evidence>
<dbReference type="STRING" id="7897.ENSLACP00000007713"/>
<dbReference type="SMART" id="SM00355">
    <property type="entry name" value="ZnF_C2H2"/>
    <property type="match status" value="11"/>
</dbReference>
<comment type="subcellular location">
    <subcellularLocation>
        <location evidence="2">Chromosome</location>
    </subcellularLocation>
    <subcellularLocation>
        <location evidence="1">Nucleus</location>
    </subcellularLocation>
</comment>
<evidence type="ECO:0000313" key="21">
    <source>
        <dbReference type="Proteomes" id="UP000008672"/>
    </source>
</evidence>
<dbReference type="GeneTree" id="ENSGT00940000161449"/>
<dbReference type="eggNOG" id="KOG1721">
    <property type="taxonomic scope" value="Eukaryota"/>
</dbReference>
<evidence type="ECO:0000256" key="4">
    <source>
        <dbReference type="ARBA" id="ARBA00022491"/>
    </source>
</evidence>
<dbReference type="AlphaFoldDB" id="H3ADJ2"/>
<dbReference type="FunFam" id="3.30.160.60:FF:000437">
    <property type="entry name" value="zinc finger and BTB domain-containing protein 38"/>
    <property type="match status" value="1"/>
</dbReference>
<evidence type="ECO:0000256" key="12">
    <source>
        <dbReference type="ARBA" id="ARBA00023015"/>
    </source>
</evidence>
<proteinExistence type="predicted"/>
<feature type="compositionally biased region" description="Basic residues" evidence="17">
    <location>
        <begin position="948"/>
        <end position="967"/>
    </location>
</feature>
<keyword evidence="8" id="KW-0677">Repeat</keyword>
<dbReference type="OMA" id="SECVEMN"/>
<keyword evidence="15" id="KW-0539">Nucleus</keyword>
<evidence type="ECO:0000256" key="8">
    <source>
        <dbReference type="ARBA" id="ARBA00022737"/>
    </source>
</evidence>
<dbReference type="Gene3D" id="3.30.160.60">
    <property type="entry name" value="Classic Zinc Finger"/>
    <property type="match status" value="9"/>
</dbReference>
<dbReference type="SUPFAM" id="SSF57667">
    <property type="entry name" value="beta-beta-alpha zinc fingers"/>
    <property type="match status" value="6"/>
</dbReference>
<organism evidence="20 21">
    <name type="scientific">Latimeria chalumnae</name>
    <name type="common">Coelacanth</name>
    <dbReference type="NCBI Taxonomy" id="7897"/>
    <lineage>
        <taxon>Eukaryota</taxon>
        <taxon>Metazoa</taxon>
        <taxon>Chordata</taxon>
        <taxon>Craniata</taxon>
        <taxon>Vertebrata</taxon>
        <taxon>Euteleostomi</taxon>
        <taxon>Coelacanthiformes</taxon>
        <taxon>Coelacanthidae</taxon>
        <taxon>Latimeria</taxon>
    </lineage>
</organism>
<evidence type="ECO:0000256" key="2">
    <source>
        <dbReference type="ARBA" id="ARBA00004286"/>
    </source>
</evidence>
<evidence type="ECO:0000256" key="6">
    <source>
        <dbReference type="ARBA" id="ARBA00022553"/>
    </source>
</evidence>
<feature type="domain" description="C2H2-type" evidence="19">
    <location>
        <begin position="1089"/>
        <end position="1116"/>
    </location>
</feature>
<feature type="domain" description="C2H2-type" evidence="19">
    <location>
        <begin position="1033"/>
        <end position="1060"/>
    </location>
</feature>
<dbReference type="FunCoup" id="H3ADJ2">
    <property type="interactions" value="970"/>
</dbReference>
<evidence type="ECO:0000256" key="13">
    <source>
        <dbReference type="ARBA" id="ARBA00023125"/>
    </source>
</evidence>
<keyword evidence="11" id="KW-0832">Ubl conjugation</keyword>
<keyword evidence="7" id="KW-0479">Metal-binding</keyword>
<feature type="region of interest" description="Disordered" evidence="17">
    <location>
        <begin position="948"/>
        <end position="973"/>
    </location>
</feature>
<dbReference type="FunFam" id="3.30.160.60:FF:000204">
    <property type="entry name" value="Zinc finger protein 331"/>
    <property type="match status" value="1"/>
</dbReference>
<dbReference type="InterPro" id="IPR013087">
    <property type="entry name" value="Znf_C2H2_type"/>
</dbReference>
<feature type="domain" description="C2H2-type" evidence="19">
    <location>
        <begin position="501"/>
        <end position="528"/>
    </location>
</feature>
<reference evidence="21" key="1">
    <citation type="submission" date="2011-08" db="EMBL/GenBank/DDBJ databases">
        <title>The draft genome of Latimeria chalumnae.</title>
        <authorList>
            <person name="Di Palma F."/>
            <person name="Alfoldi J."/>
            <person name="Johnson J."/>
            <person name="Berlin A."/>
            <person name="Gnerre S."/>
            <person name="Jaffe D."/>
            <person name="MacCallum I."/>
            <person name="Young S."/>
            <person name="Walker B.J."/>
            <person name="Lander E."/>
            <person name="Lindblad-Toh K."/>
        </authorList>
    </citation>
    <scope>NUCLEOTIDE SEQUENCE [LARGE SCALE GENOMIC DNA]</scope>
    <source>
        <strain evidence="21">Wild caught</strain>
    </source>
</reference>
<feature type="domain" description="C2H2-type" evidence="19">
    <location>
        <begin position="352"/>
        <end position="379"/>
    </location>
</feature>
<feature type="region of interest" description="Disordered" evidence="17">
    <location>
        <begin position="884"/>
        <end position="912"/>
    </location>
</feature>
<dbReference type="GO" id="GO:0008270">
    <property type="term" value="F:zinc ion binding"/>
    <property type="evidence" value="ECO:0007669"/>
    <property type="project" value="UniProtKB-KW"/>
</dbReference>
<keyword evidence="14" id="KW-0804">Transcription</keyword>
<dbReference type="Pfam" id="PF00096">
    <property type="entry name" value="zf-C2H2"/>
    <property type="match status" value="4"/>
</dbReference>
<keyword evidence="9 16" id="KW-0863">Zinc-finger</keyword>
<dbReference type="SMART" id="SM00225">
    <property type="entry name" value="BTB"/>
    <property type="match status" value="1"/>
</dbReference>
<gene>
    <name evidence="20" type="primary">ZBTB38</name>
</gene>
<dbReference type="PANTHER" id="PTHR24394:SF58">
    <property type="entry name" value="ZINC FINGER AND BTB DOMAIN CONTAINING 33"/>
    <property type="match status" value="1"/>
</dbReference>
<dbReference type="Gene3D" id="3.30.710.10">
    <property type="entry name" value="Potassium Channel Kv1.1, Chain A"/>
    <property type="match status" value="1"/>
</dbReference>
<keyword evidence="10" id="KW-0862">Zinc</keyword>
<evidence type="ECO:0000256" key="16">
    <source>
        <dbReference type="PROSITE-ProRule" id="PRU00042"/>
    </source>
</evidence>
<dbReference type="EMBL" id="AFYH01223348">
    <property type="status" value="NOT_ANNOTATED_CDS"/>
    <property type="molecule type" value="Genomic_DNA"/>
</dbReference>
<evidence type="ECO:0000256" key="15">
    <source>
        <dbReference type="ARBA" id="ARBA00023242"/>
    </source>
</evidence>
<dbReference type="SUPFAM" id="SSF54695">
    <property type="entry name" value="POZ domain"/>
    <property type="match status" value="1"/>
</dbReference>
<evidence type="ECO:0000256" key="10">
    <source>
        <dbReference type="ARBA" id="ARBA00022833"/>
    </source>
</evidence>
<dbReference type="FunFam" id="3.30.160.60:FF:000235">
    <property type="entry name" value="Zinc finger and BTB domain containing 38"/>
    <property type="match status" value="1"/>
</dbReference>
<evidence type="ECO:0000256" key="5">
    <source>
        <dbReference type="ARBA" id="ARBA00022499"/>
    </source>
</evidence>
<keyword evidence="5" id="KW-1017">Isopeptide bond</keyword>
<evidence type="ECO:0000259" key="19">
    <source>
        <dbReference type="PROSITE" id="PS50157"/>
    </source>
</evidence>
<dbReference type="InterPro" id="IPR011333">
    <property type="entry name" value="SKP1/BTB/POZ_sf"/>
</dbReference>
<evidence type="ECO:0000256" key="9">
    <source>
        <dbReference type="ARBA" id="ARBA00022771"/>
    </source>
</evidence>
<keyword evidence="6" id="KW-0597">Phosphoprotein</keyword>
<keyword evidence="12" id="KW-0805">Transcription regulation</keyword>
<dbReference type="PROSITE" id="PS00028">
    <property type="entry name" value="ZINC_FINGER_C2H2_1"/>
    <property type="match status" value="10"/>
</dbReference>
<evidence type="ECO:0000256" key="14">
    <source>
        <dbReference type="ARBA" id="ARBA00023163"/>
    </source>
</evidence>
<reference evidence="20" key="2">
    <citation type="submission" date="2025-08" db="UniProtKB">
        <authorList>
            <consortium name="Ensembl"/>
        </authorList>
    </citation>
    <scope>IDENTIFICATION</scope>
</reference>
<evidence type="ECO:0000259" key="18">
    <source>
        <dbReference type="PROSITE" id="PS50097"/>
    </source>
</evidence>
<dbReference type="FunFam" id="3.30.160.60:FF:000538">
    <property type="entry name" value="zinc finger protein 853"/>
    <property type="match status" value="1"/>
</dbReference>
<evidence type="ECO:0000256" key="11">
    <source>
        <dbReference type="ARBA" id="ARBA00022843"/>
    </source>
</evidence>
<name>H3ADJ2_LATCH</name>
<reference evidence="20" key="3">
    <citation type="submission" date="2025-09" db="UniProtKB">
        <authorList>
            <consortium name="Ensembl"/>
        </authorList>
    </citation>
    <scope>IDENTIFICATION</scope>
</reference>
<evidence type="ECO:0000256" key="7">
    <source>
        <dbReference type="ARBA" id="ARBA00022723"/>
    </source>
</evidence>
<feature type="domain" description="C2H2-type" evidence="19">
    <location>
        <begin position="529"/>
        <end position="552"/>
    </location>
</feature>
<protein>
    <submittedName>
        <fullName evidence="20">Zinc finger and BTB domain containing 38</fullName>
    </submittedName>
</protein>
<dbReference type="PROSITE" id="PS50097">
    <property type="entry name" value="BTB"/>
    <property type="match status" value="1"/>
</dbReference>
<dbReference type="InterPro" id="IPR000210">
    <property type="entry name" value="BTB/POZ_dom"/>
</dbReference>
<dbReference type="GO" id="GO:0000981">
    <property type="term" value="F:DNA-binding transcription factor activity, RNA polymerase II-specific"/>
    <property type="evidence" value="ECO:0007669"/>
    <property type="project" value="TreeGrafter"/>
</dbReference>
<feature type="domain" description="BTB" evidence="18">
    <location>
        <begin position="34"/>
        <end position="101"/>
    </location>
</feature>